<evidence type="ECO:0000259" key="7">
    <source>
        <dbReference type="PROSITE" id="PS50071"/>
    </source>
</evidence>
<evidence type="ECO:0000256" key="3">
    <source>
        <dbReference type="ARBA" id="ARBA00023242"/>
    </source>
</evidence>
<feature type="compositionally biased region" description="Basic residues" evidence="6">
    <location>
        <begin position="288"/>
        <end position="306"/>
    </location>
</feature>
<feature type="compositionally biased region" description="Low complexity" evidence="6">
    <location>
        <begin position="201"/>
        <end position="210"/>
    </location>
</feature>
<evidence type="ECO:0000313" key="9">
    <source>
        <dbReference type="Proteomes" id="UP000256964"/>
    </source>
</evidence>
<feature type="compositionally biased region" description="Basic and acidic residues" evidence="6">
    <location>
        <begin position="266"/>
        <end position="287"/>
    </location>
</feature>
<dbReference type="EMBL" id="KZ857473">
    <property type="protein sequence ID" value="RDX42943.1"/>
    <property type="molecule type" value="Genomic_DNA"/>
</dbReference>
<evidence type="ECO:0000313" key="8">
    <source>
        <dbReference type="EMBL" id="RDX42943.1"/>
    </source>
</evidence>
<dbReference type="SMART" id="SM00389">
    <property type="entry name" value="HOX"/>
    <property type="match status" value="1"/>
</dbReference>
<gene>
    <name evidence="8" type="ORF">OH76DRAFT_1410580</name>
</gene>
<evidence type="ECO:0000256" key="1">
    <source>
        <dbReference type="ARBA" id="ARBA00023125"/>
    </source>
</evidence>
<feature type="compositionally biased region" description="Low complexity" evidence="6">
    <location>
        <begin position="132"/>
        <end position="147"/>
    </location>
</feature>
<proteinExistence type="predicted"/>
<organism evidence="8 9">
    <name type="scientific">Lentinus brumalis</name>
    <dbReference type="NCBI Taxonomy" id="2498619"/>
    <lineage>
        <taxon>Eukaryota</taxon>
        <taxon>Fungi</taxon>
        <taxon>Dikarya</taxon>
        <taxon>Basidiomycota</taxon>
        <taxon>Agaricomycotina</taxon>
        <taxon>Agaricomycetes</taxon>
        <taxon>Polyporales</taxon>
        <taxon>Polyporaceae</taxon>
        <taxon>Lentinus</taxon>
    </lineage>
</organism>
<dbReference type="PROSITE" id="PS50071">
    <property type="entry name" value="HOMEOBOX_2"/>
    <property type="match status" value="1"/>
</dbReference>
<feature type="region of interest" description="Disordered" evidence="6">
    <location>
        <begin position="1"/>
        <end position="35"/>
    </location>
</feature>
<feature type="region of interest" description="Disordered" evidence="6">
    <location>
        <begin position="189"/>
        <end position="214"/>
    </location>
</feature>
<dbReference type="Pfam" id="PF00046">
    <property type="entry name" value="Homeodomain"/>
    <property type="match status" value="1"/>
</dbReference>
<dbReference type="GO" id="GO:0005634">
    <property type="term" value="C:nucleus"/>
    <property type="evidence" value="ECO:0007669"/>
    <property type="project" value="UniProtKB-SubCell"/>
</dbReference>
<evidence type="ECO:0000256" key="5">
    <source>
        <dbReference type="RuleBase" id="RU000682"/>
    </source>
</evidence>
<keyword evidence="9" id="KW-1185">Reference proteome</keyword>
<keyword evidence="1 4" id="KW-0238">DNA-binding</keyword>
<dbReference type="InterPro" id="IPR017970">
    <property type="entry name" value="Homeobox_CS"/>
</dbReference>
<dbReference type="AlphaFoldDB" id="A0A371CRN3"/>
<dbReference type="PANTHER" id="PTHR24324">
    <property type="entry name" value="HOMEOBOX PROTEIN HHEX"/>
    <property type="match status" value="1"/>
</dbReference>
<feature type="region of interest" description="Disordered" evidence="6">
    <location>
        <begin position="81"/>
        <end position="159"/>
    </location>
</feature>
<dbReference type="STRING" id="139420.A0A371CRN3"/>
<protein>
    <recommendedName>
        <fullName evidence="7">Homeobox domain-containing protein</fullName>
    </recommendedName>
</protein>
<dbReference type="CDD" id="cd00086">
    <property type="entry name" value="homeodomain"/>
    <property type="match status" value="1"/>
</dbReference>
<accession>A0A371CRN3</accession>
<comment type="subcellular location">
    <subcellularLocation>
        <location evidence="4 5">Nucleus</location>
    </subcellularLocation>
</comment>
<feature type="domain" description="Homeobox" evidence="7">
    <location>
        <begin position="27"/>
        <end position="87"/>
    </location>
</feature>
<evidence type="ECO:0000256" key="6">
    <source>
        <dbReference type="SAM" id="MobiDB-lite"/>
    </source>
</evidence>
<name>A0A371CRN3_9APHY</name>
<dbReference type="PANTHER" id="PTHR24324:SF9">
    <property type="entry name" value="HOMEOBOX DOMAIN-CONTAINING PROTEIN"/>
    <property type="match status" value="1"/>
</dbReference>
<dbReference type="GO" id="GO:0000978">
    <property type="term" value="F:RNA polymerase II cis-regulatory region sequence-specific DNA binding"/>
    <property type="evidence" value="ECO:0007669"/>
    <property type="project" value="TreeGrafter"/>
</dbReference>
<dbReference type="OrthoDB" id="6159439at2759"/>
<feature type="DNA-binding region" description="Homeobox" evidence="4">
    <location>
        <begin position="29"/>
        <end position="88"/>
    </location>
</feature>
<keyword evidence="2 4" id="KW-0371">Homeobox</keyword>
<sequence>MSSVGSDDSLAGCDAASTHSTDTASDGAVKRTRKRFSSSQLIMLEHLYRKASHPTREEREQVAKDAEIDIRSVTVWFQNKRQTDRRIHRQLSEPATVQLTPSSPMPLPPSSPFSDASGNTIHTVRERTRTLSGNSSASALSATSSIQSRKRDREREADAVRALARHVRHRPSRTISLDDIAARTERPALLPRTPPQLQCIPSSSSPTRPVTPEPDLKADVAEGRRAALWQNMPSSPAEPIQRSERELVRYASRRITLEYACAREMMGDREREQTKVSRLHGEKDSRIKDKKHRKAHGQRKEKRRVAAPRPQTRQAREEEEEVLDIPVADWDMQGDTDTEGVLSEAPMTPSSSFDLSELSMQDPAKARAPAKVQKEAAVAMQFELARPAHDEDMMDAAYVLFNLSQRR</sequence>
<dbReference type="InterPro" id="IPR051000">
    <property type="entry name" value="Homeobox_DNA-bind_prot"/>
</dbReference>
<dbReference type="GO" id="GO:0030154">
    <property type="term" value="P:cell differentiation"/>
    <property type="evidence" value="ECO:0007669"/>
    <property type="project" value="TreeGrafter"/>
</dbReference>
<evidence type="ECO:0000256" key="2">
    <source>
        <dbReference type="ARBA" id="ARBA00023155"/>
    </source>
</evidence>
<dbReference type="PROSITE" id="PS00027">
    <property type="entry name" value="HOMEOBOX_1"/>
    <property type="match status" value="1"/>
</dbReference>
<feature type="compositionally biased region" description="Basic and acidic residues" evidence="6">
    <location>
        <begin position="149"/>
        <end position="159"/>
    </location>
</feature>
<dbReference type="InterPro" id="IPR001356">
    <property type="entry name" value="HD"/>
</dbReference>
<dbReference type="Proteomes" id="UP000256964">
    <property type="component" value="Unassembled WGS sequence"/>
</dbReference>
<dbReference type="SUPFAM" id="SSF46689">
    <property type="entry name" value="Homeodomain-like"/>
    <property type="match status" value="1"/>
</dbReference>
<feature type="region of interest" description="Disordered" evidence="6">
    <location>
        <begin position="266"/>
        <end position="321"/>
    </location>
</feature>
<reference evidence="8 9" key="1">
    <citation type="journal article" date="2018" name="Biotechnol. Biofuels">
        <title>Integrative visual omics of the white-rot fungus Polyporus brumalis exposes the biotechnological potential of its oxidative enzymes for delignifying raw plant biomass.</title>
        <authorList>
            <person name="Miyauchi S."/>
            <person name="Rancon A."/>
            <person name="Drula E."/>
            <person name="Hage H."/>
            <person name="Chaduli D."/>
            <person name="Favel A."/>
            <person name="Grisel S."/>
            <person name="Henrissat B."/>
            <person name="Herpoel-Gimbert I."/>
            <person name="Ruiz-Duenas F.J."/>
            <person name="Chevret D."/>
            <person name="Hainaut M."/>
            <person name="Lin J."/>
            <person name="Wang M."/>
            <person name="Pangilinan J."/>
            <person name="Lipzen A."/>
            <person name="Lesage-Meessen L."/>
            <person name="Navarro D."/>
            <person name="Riley R."/>
            <person name="Grigoriev I.V."/>
            <person name="Zhou S."/>
            <person name="Raouche S."/>
            <person name="Rosso M.N."/>
        </authorList>
    </citation>
    <scope>NUCLEOTIDE SEQUENCE [LARGE SCALE GENOMIC DNA]</scope>
    <source>
        <strain evidence="8 9">BRFM 1820</strain>
    </source>
</reference>
<dbReference type="InterPro" id="IPR009057">
    <property type="entry name" value="Homeodomain-like_sf"/>
</dbReference>
<evidence type="ECO:0000256" key="4">
    <source>
        <dbReference type="PROSITE-ProRule" id="PRU00108"/>
    </source>
</evidence>
<dbReference type="Gene3D" id="1.10.10.60">
    <property type="entry name" value="Homeodomain-like"/>
    <property type="match status" value="1"/>
</dbReference>
<keyword evidence="3 4" id="KW-0539">Nucleus</keyword>
<dbReference type="GO" id="GO:0000981">
    <property type="term" value="F:DNA-binding transcription factor activity, RNA polymerase II-specific"/>
    <property type="evidence" value="ECO:0007669"/>
    <property type="project" value="InterPro"/>
</dbReference>